<evidence type="ECO:0000256" key="7">
    <source>
        <dbReference type="ARBA" id="ARBA00048348"/>
    </source>
</evidence>
<comment type="similarity">
    <text evidence="2 8">Belongs to the alpha-carbonic anhydrase family.</text>
</comment>
<dbReference type="GO" id="GO:0004089">
    <property type="term" value="F:carbonate dehydratase activity"/>
    <property type="evidence" value="ECO:0007669"/>
    <property type="project" value="UniProtKB-UniRule"/>
</dbReference>
<keyword evidence="10" id="KW-1185">Reference proteome</keyword>
<dbReference type="CDD" id="cd00326">
    <property type="entry name" value="alpha_CA"/>
    <property type="match status" value="1"/>
</dbReference>
<protein>
    <recommendedName>
        <fullName evidence="3 8">Carbonic anhydrase</fullName>
        <ecNumber evidence="3 8">4.2.1.1</ecNumber>
    </recommendedName>
</protein>
<dbReference type="GO" id="GO:0008270">
    <property type="term" value="F:zinc ion binding"/>
    <property type="evidence" value="ECO:0007669"/>
    <property type="project" value="UniProtKB-UniRule"/>
</dbReference>
<dbReference type="Proteomes" id="UP000504633">
    <property type="component" value="Unplaced"/>
</dbReference>
<evidence type="ECO:0000256" key="5">
    <source>
        <dbReference type="ARBA" id="ARBA00022833"/>
    </source>
</evidence>
<keyword evidence="8" id="KW-0732">Signal</keyword>
<comment type="cofactor">
    <cofactor evidence="1 8">
        <name>Zn(2+)</name>
        <dbReference type="ChEBI" id="CHEBI:29105"/>
    </cofactor>
</comment>
<evidence type="ECO:0000256" key="4">
    <source>
        <dbReference type="ARBA" id="ARBA00022723"/>
    </source>
</evidence>
<dbReference type="Gene3D" id="3.10.200.10">
    <property type="entry name" value="Alpha carbonic anhydrase"/>
    <property type="match status" value="1"/>
</dbReference>
<keyword evidence="6 8" id="KW-0456">Lyase</keyword>
<comment type="catalytic activity">
    <reaction evidence="7 8">
        <text>hydrogencarbonate + H(+) = CO2 + H2O</text>
        <dbReference type="Rhea" id="RHEA:10748"/>
        <dbReference type="ChEBI" id="CHEBI:15377"/>
        <dbReference type="ChEBI" id="CHEBI:15378"/>
        <dbReference type="ChEBI" id="CHEBI:16526"/>
        <dbReference type="ChEBI" id="CHEBI:17544"/>
        <dbReference type="EC" id="4.2.1.1"/>
    </reaction>
</comment>
<dbReference type="SMART" id="SM01057">
    <property type="entry name" value="Carb_anhydrase"/>
    <property type="match status" value="1"/>
</dbReference>
<dbReference type="Pfam" id="PF00194">
    <property type="entry name" value="Carb_anhydrase"/>
    <property type="match status" value="1"/>
</dbReference>
<evidence type="ECO:0000256" key="6">
    <source>
        <dbReference type="ARBA" id="ARBA00023239"/>
    </source>
</evidence>
<gene>
    <name evidence="11" type="primary">LOC111594477</name>
</gene>
<keyword evidence="4 8" id="KW-0479">Metal-binding</keyword>
<comment type="function">
    <text evidence="8">Reversible hydration of carbon dioxide.</text>
</comment>
<dbReference type="CTD" id="41238"/>
<keyword evidence="5 8" id="KW-0862">Zinc</keyword>
<dbReference type="InterPro" id="IPR018338">
    <property type="entry name" value="Carbonic_anhydrase_a-class_CS"/>
</dbReference>
<dbReference type="PROSITE" id="PS51144">
    <property type="entry name" value="ALPHA_CA_2"/>
    <property type="match status" value="1"/>
</dbReference>
<evidence type="ECO:0000313" key="10">
    <source>
        <dbReference type="Proteomes" id="UP000504633"/>
    </source>
</evidence>
<proteinExistence type="inferred from homology"/>
<feature type="domain" description="Alpha-carbonic anhydrase" evidence="9">
    <location>
        <begin position="22"/>
        <end position="275"/>
    </location>
</feature>
<dbReference type="InterPro" id="IPR001148">
    <property type="entry name" value="CA_dom"/>
</dbReference>
<name>A0A6J1LBV8_DROHY</name>
<dbReference type="PROSITE" id="PS00162">
    <property type="entry name" value="ALPHA_CA_1"/>
    <property type="match status" value="1"/>
</dbReference>
<dbReference type="OrthoDB" id="429145at2759"/>
<organism evidence="10 11">
    <name type="scientific">Drosophila hydei</name>
    <name type="common">Fruit fly</name>
    <dbReference type="NCBI Taxonomy" id="7224"/>
    <lineage>
        <taxon>Eukaryota</taxon>
        <taxon>Metazoa</taxon>
        <taxon>Ecdysozoa</taxon>
        <taxon>Arthropoda</taxon>
        <taxon>Hexapoda</taxon>
        <taxon>Insecta</taxon>
        <taxon>Pterygota</taxon>
        <taxon>Neoptera</taxon>
        <taxon>Endopterygota</taxon>
        <taxon>Diptera</taxon>
        <taxon>Brachycera</taxon>
        <taxon>Muscomorpha</taxon>
        <taxon>Ephydroidea</taxon>
        <taxon>Drosophilidae</taxon>
        <taxon>Drosophila</taxon>
    </lineage>
</organism>
<evidence type="ECO:0000256" key="1">
    <source>
        <dbReference type="ARBA" id="ARBA00001947"/>
    </source>
</evidence>
<dbReference type="GO" id="GO:0005737">
    <property type="term" value="C:cytoplasm"/>
    <property type="evidence" value="ECO:0007669"/>
    <property type="project" value="TreeGrafter"/>
</dbReference>
<dbReference type="PANTHER" id="PTHR18952:SF141">
    <property type="entry name" value="CARBONIC ANHYDRASE"/>
    <property type="match status" value="1"/>
</dbReference>
<dbReference type="InterPro" id="IPR023561">
    <property type="entry name" value="Carbonic_anhydrase_a-class"/>
</dbReference>
<dbReference type="RefSeq" id="XP_023163546.1">
    <property type="nucleotide sequence ID" value="XM_023307778.2"/>
</dbReference>
<dbReference type="EC" id="4.2.1.1" evidence="3 8"/>
<dbReference type="SUPFAM" id="SSF51069">
    <property type="entry name" value="Carbonic anhydrase"/>
    <property type="match status" value="1"/>
</dbReference>
<dbReference type="GeneID" id="111594477"/>
<evidence type="ECO:0000313" key="11">
    <source>
        <dbReference type="RefSeq" id="XP_023163546.1"/>
    </source>
</evidence>
<dbReference type="AlphaFoldDB" id="A0A6J1LBV8"/>
<dbReference type="InterPro" id="IPR036398">
    <property type="entry name" value="CA_dom_sf"/>
</dbReference>
<accession>A0A6J1LBV8</accession>
<dbReference type="PANTHER" id="PTHR18952">
    <property type="entry name" value="CARBONIC ANHYDRASE"/>
    <property type="match status" value="1"/>
</dbReference>
<feature type="signal peptide" evidence="8">
    <location>
        <begin position="1"/>
        <end position="21"/>
    </location>
</feature>
<evidence type="ECO:0000256" key="2">
    <source>
        <dbReference type="ARBA" id="ARBA00010718"/>
    </source>
</evidence>
<evidence type="ECO:0000259" key="9">
    <source>
        <dbReference type="PROSITE" id="PS51144"/>
    </source>
</evidence>
<sequence>MVGKRVRRKLLSCSFLALSAASEWGYPDLDNNQDEPFPKWGGLCDTGRKQSPINLHVKGALKGEFTPLKFENYDEHQGALQMVNNGHSIQLSGFAHDLTLSGGGLANDFVVEQIHMHWWSEHTINDIRYPLEVHIVHRNKIYPNITMAANFKDGITVIGVLYHVSNTPNDAIGSIIKSLDNVKSYAQMNVPTHVADSLAVDDLVPSVDTYFTYAGSLTTPTCAEAVTWIVLTNTFPVTLDQVNQFKEIEYKQDKQLHNNYRELQSENNRALVLVQQQQQQRDSAGRLSAQGLGLIVLLGVAVRQLQL</sequence>
<evidence type="ECO:0000256" key="3">
    <source>
        <dbReference type="ARBA" id="ARBA00012925"/>
    </source>
</evidence>
<dbReference type="KEGG" id="dhe:111594477"/>
<feature type="chain" id="PRO_5027158535" description="Carbonic anhydrase" evidence="8">
    <location>
        <begin position="22"/>
        <end position="307"/>
    </location>
</feature>
<evidence type="ECO:0000256" key="8">
    <source>
        <dbReference type="RuleBase" id="RU367011"/>
    </source>
</evidence>
<reference evidence="11" key="1">
    <citation type="submission" date="2025-08" db="UniProtKB">
        <authorList>
            <consortium name="RefSeq"/>
        </authorList>
    </citation>
    <scope>IDENTIFICATION</scope>
    <source>
        <strain evidence="11">15085-1641.00</strain>
        <tissue evidence="11">Whole body</tissue>
    </source>
</reference>